<dbReference type="EMBL" id="JBHSNO010000009">
    <property type="protein sequence ID" value="MFC5590794.1"/>
    <property type="molecule type" value="Genomic_DNA"/>
</dbReference>
<accession>A0ABW0TMS5</accession>
<dbReference type="Pfam" id="PF05107">
    <property type="entry name" value="Cas_Cas7"/>
    <property type="match status" value="1"/>
</dbReference>
<dbReference type="NCBIfam" id="TIGR01595">
    <property type="entry name" value="cas_CT1132"/>
    <property type="match status" value="1"/>
</dbReference>
<name>A0ABW0TMS5_9BACL</name>
<comment type="caution">
    <text evidence="1">The sequence shown here is derived from an EMBL/GenBank/DDBJ whole genome shotgun (WGS) entry which is preliminary data.</text>
</comment>
<proteinExistence type="predicted"/>
<gene>
    <name evidence="1" type="primary">cas7c</name>
    <name evidence="1" type="ORF">ACFPRA_17985</name>
</gene>
<reference evidence="2" key="1">
    <citation type="journal article" date="2019" name="Int. J. Syst. Evol. Microbiol.">
        <title>The Global Catalogue of Microorganisms (GCM) 10K type strain sequencing project: providing services to taxonomists for standard genome sequencing and annotation.</title>
        <authorList>
            <consortium name="The Broad Institute Genomics Platform"/>
            <consortium name="The Broad Institute Genome Sequencing Center for Infectious Disease"/>
            <person name="Wu L."/>
            <person name="Ma J."/>
        </authorList>
    </citation>
    <scope>NUCLEOTIDE SEQUENCE [LARGE SCALE GENOMIC DNA]</scope>
    <source>
        <strain evidence="2">CGMCC 4.1434</strain>
    </source>
</reference>
<protein>
    <submittedName>
        <fullName evidence="1">Type I-C CRISPR-associated protein Cas7/Csd2</fullName>
    </submittedName>
</protein>
<dbReference type="NCBIfam" id="TIGR02589">
    <property type="entry name" value="cas_Csd2"/>
    <property type="match status" value="1"/>
</dbReference>
<dbReference type="Proteomes" id="UP001596109">
    <property type="component" value="Unassembled WGS sequence"/>
</dbReference>
<evidence type="ECO:0000313" key="1">
    <source>
        <dbReference type="EMBL" id="MFC5590794.1"/>
    </source>
</evidence>
<keyword evidence="2" id="KW-1185">Reference proteome</keyword>
<organism evidence="1 2">
    <name type="scientific">Sporosarcina soli</name>
    <dbReference type="NCBI Taxonomy" id="334736"/>
    <lineage>
        <taxon>Bacteria</taxon>
        <taxon>Bacillati</taxon>
        <taxon>Bacillota</taxon>
        <taxon>Bacilli</taxon>
        <taxon>Bacillales</taxon>
        <taxon>Caryophanaceae</taxon>
        <taxon>Sporosarcina</taxon>
    </lineage>
</organism>
<dbReference type="InterPro" id="IPR006482">
    <property type="entry name" value="Cas7_Csh2/Csh2"/>
</dbReference>
<dbReference type="RefSeq" id="WP_381437780.1">
    <property type="nucleotide sequence ID" value="NZ_JBHSNO010000009.1"/>
</dbReference>
<evidence type="ECO:0000313" key="2">
    <source>
        <dbReference type="Proteomes" id="UP001596109"/>
    </source>
</evidence>
<dbReference type="InterPro" id="IPR013418">
    <property type="entry name" value="CRISPR-assoc_prot_Cas7/Csd2"/>
</dbReference>
<sequence length="292" mass="32679">MTPIKTKIDFAVVFTVDKANPNGDPLNGNRPRQDYEGYGEVSDVAIKRKLRNRLQDEGEAILVQSDENRTDGYRSIADRVQGNEEIAPYFEKKNKEPNKEELVETLASKAWYDVRAFGQVFAFKGTDVSVGVRGPVSIHTATSVNPVDITSMQITKSVNSTTNEKDPSKKTSDTMGMKHRVDFGVYVFCGSINPQLAERTGFSEEDAEKLKQALITLFANDASSARPDGSMEVNKVYWWEHNSKLGQYSSAKVHRSVKVELKDNNKLPKSIEDYTITIDELEGLPVKEYDGL</sequence>